<reference evidence="1 2" key="1">
    <citation type="journal article" date="2016" name="Nat. Commun.">
        <title>Thousands of microbial genomes shed light on interconnected biogeochemical processes in an aquifer system.</title>
        <authorList>
            <person name="Anantharaman K."/>
            <person name="Brown C.T."/>
            <person name="Hug L.A."/>
            <person name="Sharon I."/>
            <person name="Castelle C.J."/>
            <person name="Probst A.J."/>
            <person name="Thomas B.C."/>
            <person name="Singh A."/>
            <person name="Wilkins M.J."/>
            <person name="Karaoz U."/>
            <person name="Brodie E.L."/>
            <person name="Williams K.H."/>
            <person name="Hubbard S.S."/>
            <person name="Banfield J.F."/>
        </authorList>
    </citation>
    <scope>NUCLEOTIDE SEQUENCE [LARGE SCALE GENOMIC DNA]</scope>
</reference>
<organism evidence="1 2">
    <name type="scientific">Candidatus Nomurabacteria bacterium RIFCSPHIGHO2_01_FULL_39_10</name>
    <dbReference type="NCBI Taxonomy" id="1801733"/>
    <lineage>
        <taxon>Bacteria</taxon>
        <taxon>Candidatus Nomuraibacteriota</taxon>
    </lineage>
</organism>
<proteinExistence type="predicted"/>
<dbReference type="AlphaFoldDB" id="A0A1F6V9K5"/>
<name>A0A1F6V9K5_9BACT</name>
<evidence type="ECO:0000313" key="2">
    <source>
        <dbReference type="Proteomes" id="UP000178700"/>
    </source>
</evidence>
<accession>A0A1F6V9K5</accession>
<dbReference type="Proteomes" id="UP000178700">
    <property type="component" value="Unassembled WGS sequence"/>
</dbReference>
<dbReference type="EMBL" id="MFTJ01000015">
    <property type="protein sequence ID" value="OGI66206.1"/>
    <property type="molecule type" value="Genomic_DNA"/>
</dbReference>
<sequence length="129" mass="15166">MNHTTLWEKIKQQHPYLEIQVRNISDTKVYQILSTTNRPIKEATLDQLLRVYHNGYSLRFTPLAPQSHLVAENLPYKSHTHQLYVTHSTEPQFQQNTTLTPADIEYLQHQYCDIILINQTKLKPQLSVN</sequence>
<comment type="caution">
    <text evidence="1">The sequence shown here is derived from an EMBL/GenBank/DDBJ whole genome shotgun (WGS) entry which is preliminary data.</text>
</comment>
<protein>
    <submittedName>
        <fullName evidence="1">Uncharacterized protein</fullName>
    </submittedName>
</protein>
<evidence type="ECO:0000313" key="1">
    <source>
        <dbReference type="EMBL" id="OGI66206.1"/>
    </source>
</evidence>
<gene>
    <name evidence="1" type="ORF">A2642_03460</name>
</gene>